<dbReference type="Proteomes" id="UP000053789">
    <property type="component" value="Unassembled WGS sequence"/>
</dbReference>
<dbReference type="OrthoDB" id="341259at2759"/>
<reference evidence="2" key="1">
    <citation type="submission" date="2015-01" db="EMBL/GenBank/DDBJ databases">
        <title>The Genome Sequence of Cladophialophora bantiana CBS 173.52.</title>
        <authorList>
            <consortium name="The Broad Institute Genomics Platform"/>
            <person name="Cuomo C."/>
            <person name="de Hoog S."/>
            <person name="Gorbushina A."/>
            <person name="Stielow B."/>
            <person name="Teixiera M."/>
            <person name="Abouelleil A."/>
            <person name="Chapman S.B."/>
            <person name="Priest M."/>
            <person name="Young S.K."/>
            <person name="Wortman J."/>
            <person name="Nusbaum C."/>
            <person name="Birren B."/>
        </authorList>
    </citation>
    <scope>NUCLEOTIDE SEQUENCE [LARGE SCALE GENOMIC DNA]</scope>
    <source>
        <strain evidence="2">CBS 173.52</strain>
    </source>
</reference>
<evidence type="ECO:0000313" key="3">
    <source>
        <dbReference type="Proteomes" id="UP000053789"/>
    </source>
</evidence>
<dbReference type="HOGENOM" id="CLU_2277183_0_0_1"/>
<keyword evidence="3" id="KW-1185">Reference proteome</keyword>
<dbReference type="VEuPathDB" id="FungiDB:Z519_10818"/>
<keyword evidence="1" id="KW-0472">Membrane</keyword>
<protein>
    <submittedName>
        <fullName evidence="2">Uncharacterized protein</fullName>
    </submittedName>
</protein>
<feature type="transmembrane region" description="Helical" evidence="1">
    <location>
        <begin position="45"/>
        <end position="67"/>
    </location>
</feature>
<accession>A0A0D2EFA9</accession>
<sequence>MAMSEKLADLNPRRTLDFKHRSTKTSHQDKYQVVYRFCKKKRKQLKIFMVDQLWLIIFGNLLISWLLERWRQPHMDPLNLFEGVIEDVNSTTRPLVRMSLSW</sequence>
<keyword evidence="1" id="KW-0812">Transmembrane</keyword>
<dbReference type="AlphaFoldDB" id="A0A0D2EFA9"/>
<gene>
    <name evidence="2" type="ORF">Z519_10818</name>
</gene>
<keyword evidence="1" id="KW-1133">Transmembrane helix</keyword>
<evidence type="ECO:0000256" key="1">
    <source>
        <dbReference type="SAM" id="Phobius"/>
    </source>
</evidence>
<evidence type="ECO:0000313" key="2">
    <source>
        <dbReference type="EMBL" id="KIW88771.1"/>
    </source>
</evidence>
<organism evidence="2 3">
    <name type="scientific">Cladophialophora bantiana (strain ATCC 10958 / CBS 173.52 / CDC B-1940 / NIH 8579)</name>
    <name type="common">Xylohypha bantiana</name>
    <dbReference type="NCBI Taxonomy" id="1442370"/>
    <lineage>
        <taxon>Eukaryota</taxon>
        <taxon>Fungi</taxon>
        <taxon>Dikarya</taxon>
        <taxon>Ascomycota</taxon>
        <taxon>Pezizomycotina</taxon>
        <taxon>Eurotiomycetes</taxon>
        <taxon>Chaetothyriomycetidae</taxon>
        <taxon>Chaetothyriales</taxon>
        <taxon>Herpotrichiellaceae</taxon>
        <taxon>Cladophialophora</taxon>
    </lineage>
</organism>
<dbReference type="GeneID" id="27703746"/>
<proteinExistence type="predicted"/>
<name>A0A0D2EFA9_CLAB1</name>
<dbReference type="RefSeq" id="XP_016615440.1">
    <property type="nucleotide sequence ID" value="XM_016768533.1"/>
</dbReference>
<dbReference type="EMBL" id="KN846998">
    <property type="protein sequence ID" value="KIW88771.1"/>
    <property type="molecule type" value="Genomic_DNA"/>
</dbReference>